<protein>
    <submittedName>
        <fullName evidence="1">Uncharacterized protein</fullName>
    </submittedName>
</protein>
<reference evidence="1 2" key="1">
    <citation type="journal article" date="2018" name="Nat. Ecol. Evol.">
        <title>Pezizomycetes genomes reveal the molecular basis of ectomycorrhizal truffle lifestyle.</title>
        <authorList>
            <person name="Murat C."/>
            <person name="Payen T."/>
            <person name="Noel B."/>
            <person name="Kuo A."/>
            <person name="Morin E."/>
            <person name="Chen J."/>
            <person name="Kohler A."/>
            <person name="Krizsan K."/>
            <person name="Balestrini R."/>
            <person name="Da Silva C."/>
            <person name="Montanini B."/>
            <person name="Hainaut M."/>
            <person name="Levati E."/>
            <person name="Barry K.W."/>
            <person name="Belfiori B."/>
            <person name="Cichocki N."/>
            <person name="Clum A."/>
            <person name="Dockter R.B."/>
            <person name="Fauchery L."/>
            <person name="Guy J."/>
            <person name="Iotti M."/>
            <person name="Le Tacon F."/>
            <person name="Lindquist E.A."/>
            <person name="Lipzen A."/>
            <person name="Malagnac F."/>
            <person name="Mello A."/>
            <person name="Molinier V."/>
            <person name="Miyauchi S."/>
            <person name="Poulain J."/>
            <person name="Riccioni C."/>
            <person name="Rubini A."/>
            <person name="Sitrit Y."/>
            <person name="Splivallo R."/>
            <person name="Traeger S."/>
            <person name="Wang M."/>
            <person name="Zifcakova L."/>
            <person name="Wipf D."/>
            <person name="Zambonelli A."/>
            <person name="Paolocci F."/>
            <person name="Nowrousian M."/>
            <person name="Ottonello S."/>
            <person name="Baldrian P."/>
            <person name="Spatafora J.W."/>
            <person name="Henrissat B."/>
            <person name="Nagy L.G."/>
            <person name="Aury J.M."/>
            <person name="Wincker P."/>
            <person name="Grigoriev I.V."/>
            <person name="Bonfante P."/>
            <person name="Martin F.M."/>
        </authorList>
    </citation>
    <scope>NUCLEOTIDE SEQUENCE [LARGE SCALE GENOMIC DNA]</scope>
    <source>
        <strain evidence="1 2">RN42</strain>
    </source>
</reference>
<evidence type="ECO:0000313" key="2">
    <source>
        <dbReference type="Proteomes" id="UP000275078"/>
    </source>
</evidence>
<dbReference type="Proteomes" id="UP000275078">
    <property type="component" value="Unassembled WGS sequence"/>
</dbReference>
<accession>A0A3N4IAC1</accession>
<sequence length="168" mass="17610">MAVSLVNDLVVGRGSGVGTLVVGRGSGVGTLVVGRGSEVGTLVVGRGSEVGTLVVGKGSGVGTLVVGTGSGVGVLVMTGSVVKIPVMQCTEKRTSDKKMFLKTQREPRPQISGLYHRSPPQRPNLVNVSKRLLTCLSALSCSFKEWISTNLPKVRLQQVLLEREGQLE</sequence>
<proteinExistence type="predicted"/>
<gene>
    <name evidence="1" type="ORF">BJ508DRAFT_88481</name>
</gene>
<name>A0A3N4IAC1_ASCIM</name>
<keyword evidence="2" id="KW-1185">Reference proteome</keyword>
<dbReference type="AlphaFoldDB" id="A0A3N4IAC1"/>
<dbReference type="EMBL" id="ML119671">
    <property type="protein sequence ID" value="RPA82417.1"/>
    <property type="molecule type" value="Genomic_DNA"/>
</dbReference>
<evidence type="ECO:0000313" key="1">
    <source>
        <dbReference type="EMBL" id="RPA82417.1"/>
    </source>
</evidence>
<organism evidence="1 2">
    <name type="scientific">Ascobolus immersus RN42</name>
    <dbReference type="NCBI Taxonomy" id="1160509"/>
    <lineage>
        <taxon>Eukaryota</taxon>
        <taxon>Fungi</taxon>
        <taxon>Dikarya</taxon>
        <taxon>Ascomycota</taxon>
        <taxon>Pezizomycotina</taxon>
        <taxon>Pezizomycetes</taxon>
        <taxon>Pezizales</taxon>
        <taxon>Ascobolaceae</taxon>
        <taxon>Ascobolus</taxon>
    </lineage>
</organism>